<gene>
    <name evidence="3" type="ORF">PACLA_8A068318</name>
</gene>
<sequence length="140" mass="16028">MKAVAENQLNLPPPASIQGIVSFTIYYYIVGDDAFLMSKHLMKLYPHRHLDKEKRVFNYRLSRARRVVENAFASQLVHLVTLINCWSVRVYRIQNLLLAFVTVKLDLVHCSCVEACENYTVMLCGLVASDLYFAGTKIIT</sequence>
<protein>
    <submittedName>
        <fullName evidence="3">Uncharacterized protein</fullName>
    </submittedName>
</protein>
<organism evidence="3 4">
    <name type="scientific">Paramuricea clavata</name>
    <name type="common">Red gorgonian</name>
    <name type="synonym">Violescent sea-whip</name>
    <dbReference type="NCBI Taxonomy" id="317549"/>
    <lineage>
        <taxon>Eukaryota</taxon>
        <taxon>Metazoa</taxon>
        <taxon>Cnidaria</taxon>
        <taxon>Anthozoa</taxon>
        <taxon>Octocorallia</taxon>
        <taxon>Malacalcyonacea</taxon>
        <taxon>Plexauridae</taxon>
        <taxon>Paramuricea</taxon>
    </lineage>
</organism>
<evidence type="ECO:0000256" key="2">
    <source>
        <dbReference type="ARBA" id="ARBA00022723"/>
    </source>
</evidence>
<dbReference type="Pfam" id="PF13359">
    <property type="entry name" value="DDE_Tnp_4"/>
    <property type="match status" value="1"/>
</dbReference>
<keyword evidence="2" id="KW-0479">Metal-binding</keyword>
<evidence type="ECO:0000256" key="1">
    <source>
        <dbReference type="ARBA" id="ARBA00001968"/>
    </source>
</evidence>
<keyword evidence="4" id="KW-1185">Reference proteome</keyword>
<evidence type="ECO:0000313" key="3">
    <source>
        <dbReference type="EMBL" id="CAB4002772.1"/>
    </source>
</evidence>
<accession>A0A7D9ICD4</accession>
<name>A0A7D9ICD4_PARCT</name>
<dbReference type="GO" id="GO:0046872">
    <property type="term" value="F:metal ion binding"/>
    <property type="evidence" value="ECO:0007669"/>
    <property type="project" value="UniProtKB-KW"/>
</dbReference>
<dbReference type="AlphaFoldDB" id="A0A7D9ICD4"/>
<proteinExistence type="predicted"/>
<dbReference type="InterPro" id="IPR027806">
    <property type="entry name" value="HARBI1_dom"/>
</dbReference>
<evidence type="ECO:0000313" key="4">
    <source>
        <dbReference type="Proteomes" id="UP001152795"/>
    </source>
</evidence>
<comment type="caution">
    <text evidence="3">The sequence shown here is derived from an EMBL/GenBank/DDBJ whole genome shotgun (WGS) entry which is preliminary data.</text>
</comment>
<dbReference type="OrthoDB" id="6627079at2759"/>
<dbReference type="EMBL" id="CACRXK020004444">
    <property type="protein sequence ID" value="CAB4002772.1"/>
    <property type="molecule type" value="Genomic_DNA"/>
</dbReference>
<dbReference type="Proteomes" id="UP001152795">
    <property type="component" value="Unassembled WGS sequence"/>
</dbReference>
<comment type="cofactor">
    <cofactor evidence="1">
        <name>a divalent metal cation</name>
        <dbReference type="ChEBI" id="CHEBI:60240"/>
    </cofactor>
</comment>
<reference evidence="3" key="1">
    <citation type="submission" date="2020-04" db="EMBL/GenBank/DDBJ databases">
        <authorList>
            <person name="Alioto T."/>
            <person name="Alioto T."/>
            <person name="Gomez Garrido J."/>
        </authorList>
    </citation>
    <scope>NUCLEOTIDE SEQUENCE</scope>
    <source>
        <strain evidence="3">A484AB</strain>
    </source>
</reference>